<accession>A0A5C2RLT3</accession>
<dbReference type="GO" id="GO:0046872">
    <property type="term" value="F:metal ion binding"/>
    <property type="evidence" value="ECO:0007669"/>
    <property type="project" value="UniProtKB-KW"/>
</dbReference>
<dbReference type="SUPFAM" id="SSF140959">
    <property type="entry name" value="Indolic compounds 2,3-dioxygenase-like"/>
    <property type="match status" value="1"/>
</dbReference>
<dbReference type="GO" id="GO:0033754">
    <property type="term" value="F:indoleamine 2,3-dioxygenase activity"/>
    <property type="evidence" value="ECO:0007669"/>
    <property type="project" value="TreeGrafter"/>
</dbReference>
<dbReference type="Proteomes" id="UP000313359">
    <property type="component" value="Unassembled WGS sequence"/>
</dbReference>
<evidence type="ECO:0000256" key="2">
    <source>
        <dbReference type="ARBA" id="ARBA00022723"/>
    </source>
</evidence>
<evidence type="ECO:0000256" key="3">
    <source>
        <dbReference type="ARBA" id="ARBA00023004"/>
    </source>
</evidence>
<dbReference type="GO" id="GO:0034354">
    <property type="term" value="P:'de novo' NAD+ biosynthetic process from L-tryptophan"/>
    <property type="evidence" value="ECO:0007669"/>
    <property type="project" value="TreeGrafter"/>
</dbReference>
<dbReference type="STRING" id="1328759.A0A5C2RLT3"/>
<sequence length="347" mass="38647">MSISPCTVIQSSHACWMSSDALTRLSGFRRSMGFSLNDTLDVVLDAAVALTLQAEDQARSRPTAMLLTVRPTWSTERQRNGQNWYIPGSGLQPVRWNTSHQAFGDWGSRVTETGCDLPWMMGTREHPHCSVVRLSEGNRYLPDKAFAPRARWRTEVFTLGRSRPRRCLASKAELHNLRCLALSTGTHDEELYLSSARIGLRGVEALSVMRVIMDEAFVGDQIAHRRITNYLHILAGVINDLKQLLASVRDRCDPTIFDNEIRPWFEGADSDTTRRKWIFDGIELNPTLQEPIELLGSSSTHSTSFSALTTTTTDAPAASLSSTSILPTTSNLSSAPLKPKVPFLTRM</sequence>
<dbReference type="PANTHER" id="PTHR28657">
    <property type="entry name" value="INDOLEAMINE 2,3-DIOXYGENASE"/>
    <property type="match status" value="1"/>
</dbReference>
<evidence type="ECO:0000256" key="1">
    <source>
        <dbReference type="ARBA" id="ARBA00007119"/>
    </source>
</evidence>
<dbReference type="EMBL" id="ML122381">
    <property type="protein sequence ID" value="RPD52264.1"/>
    <property type="molecule type" value="Genomic_DNA"/>
</dbReference>
<dbReference type="PANTHER" id="PTHR28657:SF5">
    <property type="entry name" value="INDOLEAMINE 2,3-DIOXYGENASE"/>
    <property type="match status" value="1"/>
</dbReference>
<gene>
    <name evidence="4" type="ORF">L227DRAFT_617958</name>
</gene>
<dbReference type="GO" id="GO:0005737">
    <property type="term" value="C:cytoplasm"/>
    <property type="evidence" value="ECO:0007669"/>
    <property type="project" value="TreeGrafter"/>
</dbReference>
<reference evidence="4" key="1">
    <citation type="journal article" date="2018" name="Genome Biol. Evol.">
        <title>Genomics and development of Lentinus tigrinus, a white-rot wood-decaying mushroom with dimorphic fruiting bodies.</title>
        <authorList>
            <person name="Wu B."/>
            <person name="Xu Z."/>
            <person name="Knudson A."/>
            <person name="Carlson A."/>
            <person name="Chen N."/>
            <person name="Kovaka S."/>
            <person name="LaButti K."/>
            <person name="Lipzen A."/>
            <person name="Pennachio C."/>
            <person name="Riley R."/>
            <person name="Schakwitz W."/>
            <person name="Umezawa K."/>
            <person name="Ohm R.A."/>
            <person name="Grigoriev I.V."/>
            <person name="Nagy L.G."/>
            <person name="Gibbons J."/>
            <person name="Hibbett D."/>
        </authorList>
    </citation>
    <scope>NUCLEOTIDE SEQUENCE [LARGE SCALE GENOMIC DNA]</scope>
    <source>
        <strain evidence="4">ALCF2SS1-6</strain>
    </source>
</reference>
<dbReference type="OrthoDB" id="540174at2759"/>
<name>A0A5C2RLT3_9APHY</name>
<dbReference type="Gene3D" id="1.20.58.480">
    <property type="match status" value="1"/>
</dbReference>
<keyword evidence="3" id="KW-0408">Iron</keyword>
<dbReference type="GO" id="GO:0020037">
    <property type="term" value="F:heme binding"/>
    <property type="evidence" value="ECO:0007669"/>
    <property type="project" value="InterPro"/>
</dbReference>
<proteinExistence type="inferred from homology"/>
<organism evidence="4 5">
    <name type="scientific">Lentinus tigrinus ALCF2SS1-6</name>
    <dbReference type="NCBI Taxonomy" id="1328759"/>
    <lineage>
        <taxon>Eukaryota</taxon>
        <taxon>Fungi</taxon>
        <taxon>Dikarya</taxon>
        <taxon>Basidiomycota</taxon>
        <taxon>Agaricomycotina</taxon>
        <taxon>Agaricomycetes</taxon>
        <taxon>Polyporales</taxon>
        <taxon>Polyporaceae</taxon>
        <taxon>Lentinus</taxon>
    </lineage>
</organism>
<dbReference type="AlphaFoldDB" id="A0A5C2RLT3"/>
<dbReference type="GO" id="GO:0019441">
    <property type="term" value="P:L-tryptophan catabolic process to kynurenine"/>
    <property type="evidence" value="ECO:0007669"/>
    <property type="project" value="InterPro"/>
</dbReference>
<dbReference type="InterPro" id="IPR000898">
    <property type="entry name" value="Indolamine_dOase"/>
</dbReference>
<evidence type="ECO:0000313" key="5">
    <source>
        <dbReference type="Proteomes" id="UP000313359"/>
    </source>
</evidence>
<keyword evidence="2" id="KW-0479">Metal-binding</keyword>
<comment type="similarity">
    <text evidence="1">Belongs to the indoleamine 2,3-dioxygenase family.</text>
</comment>
<evidence type="ECO:0000313" key="4">
    <source>
        <dbReference type="EMBL" id="RPD52264.1"/>
    </source>
</evidence>
<protein>
    <submittedName>
        <fullName evidence="4">Uncharacterized protein</fullName>
    </submittedName>
</protein>
<dbReference type="Pfam" id="PF01231">
    <property type="entry name" value="IDO"/>
    <property type="match status" value="1"/>
</dbReference>
<keyword evidence="5" id="KW-1185">Reference proteome</keyword>
<dbReference type="InterPro" id="IPR037217">
    <property type="entry name" value="Trp/Indoleamine_2_3_dOase-like"/>
</dbReference>